<evidence type="ECO:0000256" key="6">
    <source>
        <dbReference type="ARBA" id="ARBA00023176"/>
    </source>
</evidence>
<evidence type="ECO:0000313" key="12">
    <source>
        <dbReference type="Proteomes" id="UP000054845"/>
    </source>
</evidence>
<dbReference type="Gene3D" id="1.25.10.10">
    <property type="entry name" value="Leucine-rich Repeat Variant"/>
    <property type="match status" value="1"/>
</dbReference>
<keyword evidence="5 7" id="KW-0472">Membrane</keyword>
<feature type="binding site" evidence="8">
    <location>
        <begin position="54"/>
        <end position="58"/>
    </location>
    <ligand>
        <name>a 1,2-diacyl-sn-glycero-3-phospho-(1D-myo-inositol-3,4,5-trisphosphate)</name>
        <dbReference type="ChEBI" id="CHEBI:57836"/>
    </ligand>
</feature>
<evidence type="ECO:0000256" key="9">
    <source>
        <dbReference type="SAM" id="MobiDB-lite"/>
    </source>
</evidence>
<dbReference type="Pfam" id="PF02883">
    <property type="entry name" value="Alpha_adaptinC2"/>
    <property type="match status" value="1"/>
</dbReference>
<dbReference type="InterPro" id="IPR017104">
    <property type="entry name" value="AP2_complex_asu"/>
</dbReference>
<dbReference type="SUPFAM" id="SSF49348">
    <property type="entry name" value="Clathrin adaptor appendage domain"/>
    <property type="match status" value="1"/>
</dbReference>
<accession>A0A0N7L907</accession>
<feature type="domain" description="Clathrin adaptor alpha/beta/gamma-adaptin appendage Ig-like subdomain" evidence="10">
    <location>
        <begin position="784"/>
        <end position="895"/>
    </location>
</feature>
<dbReference type="Pfam" id="PF02296">
    <property type="entry name" value="Alpha_adaptin_C"/>
    <property type="match status" value="1"/>
</dbReference>
<evidence type="ECO:0000256" key="5">
    <source>
        <dbReference type="ARBA" id="ARBA00023136"/>
    </source>
</evidence>
<dbReference type="GO" id="GO:0072583">
    <property type="term" value="P:clathrin-dependent endocytosis"/>
    <property type="evidence" value="ECO:0007669"/>
    <property type="project" value="InterPro"/>
</dbReference>
<dbReference type="InterPro" id="IPR050840">
    <property type="entry name" value="Adaptor_Complx_Large_Subunit"/>
</dbReference>
<sequence>MANQTSNMRGLTSFIADLRACRVRELEEKRINKEMAHIRQKFKEGALDGYSRKKYLAKILFTSILGYNVDIGHMEAINLISSPKYSEKQIGYLAITLLMHENSDLIRLVVNSIRKDLDDLNEINNCLALHAIANIGGKEMTEALADDVHRLLISPTSKSFVRKKAALTLLRLYRKHPEVMPAEEWASRIVAIMDNENLGVALAVTSLVMTLAQDHPEAYTISYAKAVDRLHKIVVEEDYTNEYVYYKVPIPWLQIKCLRLLQYYPPSDDPTLRKTINQVLETILDNSQETPKNVQHNNAQNAVLFEAINLAIHVDTESAVVSKASVLLGRFILSRETNVRYLGLDTMAHLAACAESLEPIKMHQETIILSLKDKDISVRRRGLDLLYSMCDVTNARVIVAELLRYLQVADYALREEMVLKIAILTEKFATEYSWYVDTILQLISSAGDHVGEEVWFRVIQIVTNNEDVQEYAAKQVFELLKSPSCHESLVKVGGYVLGEFGHLIANDDGSSPIEQFHALHSRSHLCSQPTRAILLSTYVKWLNIFPEIREQVMYVLNRYRHVLDAELQQRACEYVALAQMENDDLLQAVCEEMPPFAEKSSLLLTRLQRKHGDTGDKRTWIIGGKEVNREREQAREASKQKGLANGGAMPTGPATTIIPSNARPDLVTAGANENHATYNGGSGGQDDILAGLQGLDLSSGNTALISAGSNSEAASNPVAAGQPLLSIGTNGRLSSAGVVDSPTTASPITPRTPSSATANKSLAAQQTTVTAAPSLTPGWSKNFNRLCFVNEGVLFEDHSLQIGIKSTYTGSSGKISLFFGNKLSVGFSSLTVVIRSQQPEALSVVAPKLPANTLGAGTQVQHDVELECLDFFSKPPLLGVAYLAGSMQEIQLRLPCILTKFVQPVQLDSTNFFERWKQIGAAPREAQKIFAFKLTSAGEIDVKRNKKVVAGANVAVLENIDPNPSNIVAAGVLHMAHAGKVGCLLRSEPNKEAKLCRLTIRTTNDIVSAELLRLFTAVLAIDAQDI</sequence>
<dbReference type="InterPro" id="IPR012295">
    <property type="entry name" value="TBP_dom_sf"/>
</dbReference>
<dbReference type="SUPFAM" id="SSF55711">
    <property type="entry name" value="Subdomain of clathrin and coatomer appendage domain"/>
    <property type="match status" value="1"/>
</dbReference>
<dbReference type="InterPro" id="IPR013041">
    <property type="entry name" value="Clathrin_app_Ig-like_sf"/>
</dbReference>
<keyword evidence="6 7" id="KW-0168">Coated pit</keyword>
<feature type="binding site" evidence="8">
    <location>
        <position position="41"/>
    </location>
    <ligand>
        <name>a 1,2-diacyl-sn-glycero-3-phospho-(1D-myo-inositol-3,4,5-trisphosphate)</name>
        <dbReference type="ChEBI" id="CHEBI:57836"/>
    </ligand>
</feature>
<name>A0A0N7L907_9BASI</name>
<keyword evidence="3 7" id="KW-0254">Endocytosis</keyword>
<dbReference type="STRING" id="401625.A0A0N7L907"/>
<dbReference type="Gene3D" id="2.60.40.1230">
    <property type="match status" value="1"/>
</dbReference>
<comment type="subcellular location">
    <subcellularLocation>
        <location evidence="1">Membrane</location>
        <location evidence="1">Coated pit</location>
        <topology evidence="1">Peripheral membrane protein</topology>
        <orientation evidence="1">Cytoplasmic side</orientation>
    </subcellularLocation>
</comment>
<evidence type="ECO:0000256" key="7">
    <source>
        <dbReference type="PIRNR" id="PIRNR037091"/>
    </source>
</evidence>
<dbReference type="FunFam" id="1.25.10.10:FF:000020">
    <property type="entry name" value="AP-2 complex subunit alpha"/>
    <property type="match status" value="1"/>
</dbReference>
<reference evidence="11 12" key="1">
    <citation type="submission" date="2014-09" db="EMBL/GenBank/DDBJ databases">
        <authorList>
            <person name="Magalhaes I.L.F."/>
            <person name="Oliveira U."/>
            <person name="Santos F.R."/>
            <person name="Vidigal T.H.D.A."/>
            <person name="Brescovit A.D."/>
            <person name="Santos A.J."/>
        </authorList>
    </citation>
    <scope>NUCLEOTIDE SEQUENCE [LARGE SCALE GENOMIC DNA]</scope>
</reference>
<evidence type="ECO:0000256" key="1">
    <source>
        <dbReference type="ARBA" id="ARBA00004277"/>
    </source>
</evidence>
<proteinExistence type="inferred from homology"/>
<dbReference type="Proteomes" id="UP000054845">
    <property type="component" value="Unassembled WGS sequence"/>
</dbReference>
<dbReference type="InterPro" id="IPR003164">
    <property type="entry name" value="Clathrin_a-adaptin_app_sub_C"/>
</dbReference>
<dbReference type="EMBL" id="CCYA01000149">
    <property type="protein sequence ID" value="CEH12458.1"/>
    <property type="molecule type" value="Genomic_DNA"/>
</dbReference>
<comment type="similarity">
    <text evidence="7">Belongs to the adaptor complexes large subunit family.</text>
</comment>
<feature type="region of interest" description="Disordered" evidence="9">
    <location>
        <begin position="736"/>
        <end position="758"/>
    </location>
</feature>
<dbReference type="Pfam" id="PF01602">
    <property type="entry name" value="Adaptin_N"/>
    <property type="match status" value="1"/>
</dbReference>
<comment type="function">
    <text evidence="7">Adaptins are components of the adaptor complexes which link clathrin to receptors in coated vesicles. Clathrin-associated protein complexes are believed to interact with the cytoplasmic tails of membrane proteins, leading to their selection and concentration.</text>
</comment>
<dbReference type="InterPro" id="IPR009028">
    <property type="entry name" value="Coatomer/calthrin_app_sub_C"/>
</dbReference>
<dbReference type="SMART" id="SM00809">
    <property type="entry name" value="Alpha_adaptinC2"/>
    <property type="match status" value="1"/>
</dbReference>
<dbReference type="PIRSF" id="PIRSF037091">
    <property type="entry name" value="AP2_complex_alpha"/>
    <property type="match status" value="1"/>
</dbReference>
<protein>
    <recommendedName>
        <fullName evidence="7">AP-2 complex subunit alpha</fullName>
    </recommendedName>
</protein>
<dbReference type="AlphaFoldDB" id="A0A0N7L907"/>
<evidence type="ECO:0000256" key="8">
    <source>
        <dbReference type="PIRSR" id="PIRSR037091-1"/>
    </source>
</evidence>
<dbReference type="InterPro" id="IPR008152">
    <property type="entry name" value="Clathrin_a/b/g-adaptin_app_Ig"/>
</dbReference>
<dbReference type="GO" id="GO:0006886">
    <property type="term" value="P:intracellular protein transport"/>
    <property type="evidence" value="ECO:0007669"/>
    <property type="project" value="UniProtKB-UniRule"/>
</dbReference>
<feature type="binding site" evidence="8">
    <location>
        <begin position="9"/>
        <end position="10"/>
    </location>
    <ligand>
        <name>a 1,2-diacyl-sn-glycero-3-phospho-(1D-myo-inositol-3,4,5-trisphosphate)</name>
        <dbReference type="ChEBI" id="CHEBI:57836"/>
    </ligand>
</feature>
<dbReference type="GO" id="GO:0030122">
    <property type="term" value="C:AP-2 adaptor complex"/>
    <property type="evidence" value="ECO:0007669"/>
    <property type="project" value="InterPro"/>
</dbReference>
<evidence type="ECO:0000313" key="11">
    <source>
        <dbReference type="EMBL" id="CEH12458.1"/>
    </source>
</evidence>
<dbReference type="OrthoDB" id="28053at2759"/>
<keyword evidence="12" id="KW-1185">Reference proteome</keyword>
<dbReference type="InterPro" id="IPR011989">
    <property type="entry name" value="ARM-like"/>
</dbReference>
<feature type="binding site" evidence="8">
    <location>
        <position position="50"/>
    </location>
    <ligand>
        <name>a 1,2-diacyl-sn-glycero-3-phospho-(1D-myo-inositol-3,4,5-trisphosphate)</name>
        <dbReference type="ChEBI" id="CHEBI:57836"/>
    </ligand>
</feature>
<dbReference type="PANTHER" id="PTHR22780">
    <property type="entry name" value="ADAPTIN, ALPHA/GAMMA/EPSILON"/>
    <property type="match status" value="1"/>
</dbReference>
<evidence type="ECO:0000256" key="4">
    <source>
        <dbReference type="ARBA" id="ARBA00022927"/>
    </source>
</evidence>
<feature type="compositionally biased region" description="Polar residues" evidence="9">
    <location>
        <begin position="741"/>
        <end position="758"/>
    </location>
</feature>
<keyword evidence="2 7" id="KW-0813">Transport</keyword>
<evidence type="ECO:0000256" key="2">
    <source>
        <dbReference type="ARBA" id="ARBA00022448"/>
    </source>
</evidence>
<evidence type="ECO:0000256" key="3">
    <source>
        <dbReference type="ARBA" id="ARBA00022583"/>
    </source>
</evidence>
<dbReference type="GO" id="GO:0035615">
    <property type="term" value="F:clathrin adaptor activity"/>
    <property type="evidence" value="ECO:0007669"/>
    <property type="project" value="InterPro"/>
</dbReference>
<dbReference type="InterPro" id="IPR002553">
    <property type="entry name" value="Clathrin/coatomer_adapt-like_N"/>
</dbReference>
<dbReference type="Gene3D" id="3.30.310.10">
    <property type="entry name" value="TATA-Binding Protein"/>
    <property type="match status" value="1"/>
</dbReference>
<keyword evidence="4 7" id="KW-0653">Protein transport</keyword>
<evidence type="ECO:0000259" key="10">
    <source>
        <dbReference type="SMART" id="SM00809"/>
    </source>
</evidence>
<organism evidence="11 12">
    <name type="scientific">Ceraceosorus bombacis</name>
    <dbReference type="NCBI Taxonomy" id="401625"/>
    <lineage>
        <taxon>Eukaryota</taxon>
        <taxon>Fungi</taxon>
        <taxon>Dikarya</taxon>
        <taxon>Basidiomycota</taxon>
        <taxon>Ustilaginomycotina</taxon>
        <taxon>Exobasidiomycetes</taxon>
        <taxon>Ceraceosorales</taxon>
        <taxon>Ceraceosoraceae</taxon>
        <taxon>Ceraceosorus</taxon>
    </lineage>
</organism>
<dbReference type="SUPFAM" id="SSF48371">
    <property type="entry name" value="ARM repeat"/>
    <property type="match status" value="1"/>
</dbReference>
<dbReference type="InterPro" id="IPR016024">
    <property type="entry name" value="ARM-type_fold"/>
</dbReference>